<dbReference type="InterPro" id="IPR011009">
    <property type="entry name" value="Kinase-like_dom_sf"/>
</dbReference>
<dbReference type="PANTHER" id="PTHR43289">
    <property type="entry name" value="MITOGEN-ACTIVATED PROTEIN KINASE KINASE KINASE 20-RELATED"/>
    <property type="match status" value="1"/>
</dbReference>
<feature type="binding site" evidence="9">
    <location>
        <position position="41"/>
    </location>
    <ligand>
        <name>ATP</name>
        <dbReference type="ChEBI" id="CHEBI:30616"/>
    </ligand>
</feature>
<dbReference type="PANTHER" id="PTHR43289:SF34">
    <property type="entry name" value="SERINE_THREONINE-PROTEIN KINASE YBDM-RELATED"/>
    <property type="match status" value="1"/>
</dbReference>
<dbReference type="InterPro" id="IPR005543">
    <property type="entry name" value="PASTA_dom"/>
</dbReference>
<evidence type="ECO:0000259" key="11">
    <source>
        <dbReference type="PROSITE" id="PS50011"/>
    </source>
</evidence>
<dbReference type="AlphaFoldDB" id="A0A4R1N0E9"/>
<comment type="catalytic activity">
    <reaction evidence="8">
        <text>L-seryl-[protein] + ATP = O-phospho-L-seryl-[protein] + ADP + H(+)</text>
        <dbReference type="Rhea" id="RHEA:17989"/>
        <dbReference type="Rhea" id="RHEA-COMP:9863"/>
        <dbReference type="Rhea" id="RHEA-COMP:11604"/>
        <dbReference type="ChEBI" id="CHEBI:15378"/>
        <dbReference type="ChEBI" id="CHEBI:29999"/>
        <dbReference type="ChEBI" id="CHEBI:30616"/>
        <dbReference type="ChEBI" id="CHEBI:83421"/>
        <dbReference type="ChEBI" id="CHEBI:456216"/>
        <dbReference type="EC" id="2.7.11.1"/>
    </reaction>
</comment>
<keyword evidence="5 13" id="KW-0418">Kinase</keyword>
<keyword evidence="14" id="KW-1185">Reference proteome</keyword>
<feature type="domain" description="Protein kinase" evidence="11">
    <location>
        <begin position="12"/>
        <end position="271"/>
    </location>
</feature>
<dbReference type="PROSITE" id="PS00108">
    <property type="entry name" value="PROTEIN_KINASE_ST"/>
    <property type="match status" value="1"/>
</dbReference>
<organism evidence="13 14">
    <name type="scientific">Natranaerovirga hydrolytica</name>
    <dbReference type="NCBI Taxonomy" id="680378"/>
    <lineage>
        <taxon>Bacteria</taxon>
        <taxon>Bacillati</taxon>
        <taxon>Bacillota</taxon>
        <taxon>Clostridia</taxon>
        <taxon>Lachnospirales</taxon>
        <taxon>Natranaerovirgaceae</taxon>
        <taxon>Natranaerovirga</taxon>
    </lineage>
</organism>
<dbReference type="FunFam" id="3.30.200.20:FF:000035">
    <property type="entry name" value="Serine/threonine protein kinase Stk1"/>
    <property type="match status" value="1"/>
</dbReference>
<dbReference type="Proteomes" id="UP000294545">
    <property type="component" value="Unassembled WGS sequence"/>
</dbReference>
<reference evidence="13 14" key="1">
    <citation type="submission" date="2019-03" db="EMBL/GenBank/DDBJ databases">
        <title>Genomic Encyclopedia of Type Strains, Phase IV (KMG-IV): sequencing the most valuable type-strain genomes for metagenomic binning, comparative biology and taxonomic classification.</title>
        <authorList>
            <person name="Goeker M."/>
        </authorList>
    </citation>
    <scope>NUCLEOTIDE SEQUENCE [LARGE SCALE GENOMIC DNA]</scope>
    <source>
        <strain evidence="13 14">DSM 24176</strain>
    </source>
</reference>
<comment type="caution">
    <text evidence="13">The sequence shown here is derived from an EMBL/GenBank/DDBJ whole genome shotgun (WGS) entry which is preliminary data.</text>
</comment>
<keyword evidence="3" id="KW-0808">Transferase</keyword>
<dbReference type="InterPro" id="IPR000719">
    <property type="entry name" value="Prot_kinase_dom"/>
</dbReference>
<dbReference type="PROSITE" id="PS51178">
    <property type="entry name" value="PASTA"/>
    <property type="match status" value="3"/>
</dbReference>
<dbReference type="Gene3D" id="1.10.510.10">
    <property type="entry name" value="Transferase(Phosphotransferase) domain 1"/>
    <property type="match status" value="1"/>
</dbReference>
<dbReference type="FunFam" id="1.10.510.10:FF:000021">
    <property type="entry name" value="Serine/threonine protein kinase"/>
    <property type="match status" value="1"/>
</dbReference>
<evidence type="ECO:0000256" key="6">
    <source>
        <dbReference type="ARBA" id="ARBA00022840"/>
    </source>
</evidence>
<dbReference type="SMART" id="SM00220">
    <property type="entry name" value="S_TKc"/>
    <property type="match status" value="1"/>
</dbReference>
<evidence type="ECO:0000313" key="13">
    <source>
        <dbReference type="EMBL" id="TCK98332.1"/>
    </source>
</evidence>
<dbReference type="Pfam" id="PF00069">
    <property type="entry name" value="Pkinase"/>
    <property type="match status" value="1"/>
</dbReference>
<dbReference type="CDD" id="cd14014">
    <property type="entry name" value="STKc_PknB_like"/>
    <property type="match status" value="1"/>
</dbReference>
<dbReference type="EMBL" id="SMGQ01000011">
    <property type="protein sequence ID" value="TCK98332.1"/>
    <property type="molecule type" value="Genomic_DNA"/>
</dbReference>
<evidence type="ECO:0000256" key="10">
    <source>
        <dbReference type="SAM" id="Phobius"/>
    </source>
</evidence>
<keyword evidence="10" id="KW-0472">Membrane</keyword>
<dbReference type="NCBIfam" id="NF033483">
    <property type="entry name" value="PknB_PASTA_kin"/>
    <property type="match status" value="1"/>
</dbReference>
<evidence type="ECO:0000256" key="8">
    <source>
        <dbReference type="ARBA" id="ARBA00048679"/>
    </source>
</evidence>
<feature type="domain" description="PASTA" evidence="12">
    <location>
        <begin position="361"/>
        <end position="428"/>
    </location>
</feature>
<dbReference type="PROSITE" id="PS50011">
    <property type="entry name" value="PROTEIN_KINASE_DOM"/>
    <property type="match status" value="1"/>
</dbReference>
<feature type="domain" description="PASTA" evidence="12">
    <location>
        <begin position="429"/>
        <end position="495"/>
    </location>
</feature>
<dbReference type="InterPro" id="IPR008271">
    <property type="entry name" value="Ser/Thr_kinase_AS"/>
</dbReference>
<evidence type="ECO:0000313" key="14">
    <source>
        <dbReference type="Proteomes" id="UP000294545"/>
    </source>
</evidence>
<keyword evidence="4 9" id="KW-0547">Nucleotide-binding</keyword>
<evidence type="ECO:0000256" key="5">
    <source>
        <dbReference type="ARBA" id="ARBA00022777"/>
    </source>
</evidence>
<keyword evidence="10" id="KW-0812">Transmembrane</keyword>
<keyword evidence="6 9" id="KW-0067">ATP-binding</keyword>
<dbReference type="GO" id="GO:0005524">
    <property type="term" value="F:ATP binding"/>
    <property type="evidence" value="ECO:0007669"/>
    <property type="project" value="UniProtKB-UniRule"/>
</dbReference>
<evidence type="ECO:0000256" key="1">
    <source>
        <dbReference type="ARBA" id="ARBA00012513"/>
    </source>
</evidence>
<protein>
    <recommendedName>
        <fullName evidence="1">non-specific serine/threonine protein kinase</fullName>
        <ecNumber evidence="1">2.7.11.1</ecNumber>
    </recommendedName>
</protein>
<dbReference type="EC" id="2.7.11.1" evidence="1"/>
<dbReference type="Pfam" id="PF03793">
    <property type="entry name" value="PASTA"/>
    <property type="match status" value="3"/>
</dbReference>
<evidence type="ECO:0000256" key="4">
    <source>
        <dbReference type="ARBA" id="ARBA00022741"/>
    </source>
</evidence>
<keyword evidence="2" id="KW-0723">Serine/threonine-protein kinase</keyword>
<dbReference type="Gene3D" id="3.30.200.20">
    <property type="entry name" value="Phosphorylase Kinase, domain 1"/>
    <property type="match status" value="1"/>
</dbReference>
<comment type="catalytic activity">
    <reaction evidence="7">
        <text>L-threonyl-[protein] + ATP = O-phospho-L-threonyl-[protein] + ADP + H(+)</text>
        <dbReference type="Rhea" id="RHEA:46608"/>
        <dbReference type="Rhea" id="RHEA-COMP:11060"/>
        <dbReference type="Rhea" id="RHEA-COMP:11605"/>
        <dbReference type="ChEBI" id="CHEBI:15378"/>
        <dbReference type="ChEBI" id="CHEBI:30013"/>
        <dbReference type="ChEBI" id="CHEBI:30616"/>
        <dbReference type="ChEBI" id="CHEBI:61977"/>
        <dbReference type="ChEBI" id="CHEBI:456216"/>
        <dbReference type="EC" id="2.7.11.1"/>
    </reaction>
</comment>
<name>A0A4R1N0E9_9FIRM</name>
<dbReference type="PROSITE" id="PS00107">
    <property type="entry name" value="PROTEIN_KINASE_ATP"/>
    <property type="match status" value="1"/>
</dbReference>
<dbReference type="RefSeq" id="WP_132280710.1">
    <property type="nucleotide sequence ID" value="NZ_SMGQ01000011.1"/>
</dbReference>
<dbReference type="CDD" id="cd06577">
    <property type="entry name" value="PASTA_pknB"/>
    <property type="match status" value="3"/>
</dbReference>
<gene>
    <name evidence="13" type="ORF">EDC19_0752</name>
</gene>
<dbReference type="Gene3D" id="3.30.10.20">
    <property type="match status" value="3"/>
</dbReference>
<dbReference type="OrthoDB" id="9788659at2"/>
<evidence type="ECO:0000256" key="9">
    <source>
        <dbReference type="PROSITE-ProRule" id="PRU10141"/>
    </source>
</evidence>
<accession>A0A4R1N0E9</accession>
<sequence>MLQKGFLLNNRYEIIEKIGSGGMSDVYKAKCKMLNRFVAIKVLKDEFRQDDNFVTKFRVEAQSAASLSHQNIVNIYDVGQDQNVYYIVMELVEGITLKEYIKEKGILSSKETIALSMQIASGMEHAHNNHIIHRDIKPQNIIISDGKIAKVTDFGIARAASSATISAANVAGSVHYISPEQARGGYTDEKSDLYSLGITMYEMATGKVPFEGDNNVSVALSHLQDDIKKPSEVNPEIASSLEDVIIKLTQKKTDLRYDSTSDLIEDLRKALNAPEGDFVKIDSVPDKDTIFMSEEEVKQLRNVSLKDMDDFFEDEVEEKKETSQSDKLIERLIVGSGIILALLLVSVITFFAVNRLQERFIPEEIVVPSVEGYSEEEASRRLANLNLILNVDSYQYSEEVEEGLIIVQSPEEGTIVNEEAIVNVIVSQGIQRFRVPSVTDLRFNDAERLVIEQNLKPERELQYSDTVPMGVVMEQYPQAGEWLRKDETVVIVVSNGREPIYTTVPDVRGETEATARNMLESNNLEVGNVSQVESQTYPEGTVVSQTVSGGEEVEEGYVIDIVVSLGYTQYYEERILIQNVLEDDLDYALIKIELHQDGEVTTIFEEQNVFESDFPLTITVEGKEGGGTIYLYRDGEHYESWPIYFSPQGSDSDSDYLEVIDEG</sequence>
<keyword evidence="10" id="KW-1133">Transmembrane helix</keyword>
<evidence type="ECO:0000259" key="12">
    <source>
        <dbReference type="PROSITE" id="PS51178"/>
    </source>
</evidence>
<dbReference type="GO" id="GO:0004674">
    <property type="term" value="F:protein serine/threonine kinase activity"/>
    <property type="evidence" value="ECO:0007669"/>
    <property type="project" value="UniProtKB-KW"/>
</dbReference>
<feature type="transmembrane region" description="Helical" evidence="10">
    <location>
        <begin position="332"/>
        <end position="353"/>
    </location>
</feature>
<feature type="domain" description="PASTA" evidence="12">
    <location>
        <begin position="498"/>
        <end position="565"/>
    </location>
</feature>
<dbReference type="InterPro" id="IPR017441">
    <property type="entry name" value="Protein_kinase_ATP_BS"/>
</dbReference>
<evidence type="ECO:0000256" key="3">
    <source>
        <dbReference type="ARBA" id="ARBA00022679"/>
    </source>
</evidence>
<dbReference type="SMART" id="SM00740">
    <property type="entry name" value="PASTA"/>
    <property type="match status" value="3"/>
</dbReference>
<evidence type="ECO:0000256" key="7">
    <source>
        <dbReference type="ARBA" id="ARBA00047899"/>
    </source>
</evidence>
<dbReference type="SUPFAM" id="SSF56112">
    <property type="entry name" value="Protein kinase-like (PK-like)"/>
    <property type="match status" value="1"/>
</dbReference>
<evidence type="ECO:0000256" key="2">
    <source>
        <dbReference type="ARBA" id="ARBA00022527"/>
    </source>
</evidence>
<proteinExistence type="predicted"/>